<dbReference type="EMBL" id="WJQU01000001">
    <property type="protein sequence ID" value="KAJ6649865.1"/>
    <property type="molecule type" value="Genomic_DNA"/>
</dbReference>
<evidence type="ECO:0000256" key="1">
    <source>
        <dbReference type="SAM" id="MobiDB-lite"/>
    </source>
</evidence>
<dbReference type="PANTHER" id="PTHR21261:SF8">
    <property type="entry name" value="BEATEN PATH IA, ISOFORM B-RELATED"/>
    <property type="match status" value="1"/>
</dbReference>
<reference evidence="3" key="1">
    <citation type="submission" date="2022-07" db="EMBL/GenBank/DDBJ databases">
        <authorList>
            <person name="Trinca V."/>
            <person name="Uliana J.V.C."/>
            <person name="Torres T.T."/>
            <person name="Ward R.J."/>
            <person name="Monesi N."/>
        </authorList>
    </citation>
    <scope>NUCLEOTIDE SEQUENCE</scope>
    <source>
        <strain evidence="3">HSMRA1968</strain>
        <tissue evidence="3">Whole embryos</tissue>
    </source>
</reference>
<feature type="region of interest" description="Disordered" evidence="1">
    <location>
        <begin position="238"/>
        <end position="260"/>
    </location>
</feature>
<name>A0A9Q0SAG8_9DIPT</name>
<dbReference type="SUPFAM" id="SSF48726">
    <property type="entry name" value="Immunoglobulin"/>
    <property type="match status" value="1"/>
</dbReference>
<dbReference type="InterPro" id="IPR003599">
    <property type="entry name" value="Ig_sub"/>
</dbReference>
<organism evidence="3 4">
    <name type="scientific">Pseudolycoriella hygida</name>
    <dbReference type="NCBI Taxonomy" id="35572"/>
    <lineage>
        <taxon>Eukaryota</taxon>
        <taxon>Metazoa</taxon>
        <taxon>Ecdysozoa</taxon>
        <taxon>Arthropoda</taxon>
        <taxon>Hexapoda</taxon>
        <taxon>Insecta</taxon>
        <taxon>Pterygota</taxon>
        <taxon>Neoptera</taxon>
        <taxon>Endopterygota</taxon>
        <taxon>Diptera</taxon>
        <taxon>Nematocera</taxon>
        <taxon>Sciaroidea</taxon>
        <taxon>Sciaridae</taxon>
        <taxon>Pseudolycoriella</taxon>
    </lineage>
</organism>
<sequence>MLERFFPLCSERQITNLAWSFVIDIFAHIGEKFLCGGVLVNKSFENTQNCIQILLTCTLTVNGLRDVRVTVPAAVKRGDNAELICLYDMEGDSLYSVKWYKGRREFYRYTPKENPAMKTFVVNGINVERSLSDETRLTLSSVQPSVSGKYSCEVSADAPSFHTLIESGDLEVVEVPEHRPFIVGIRSRYRVGDSLRANCTSKHSKPAANLTWIVNDLPIRCVSKIHDIYFQKTERTIEHERPKPSASASNSVNNVNNPYDQYVPQDEVLDKQDLYMTQTQGVVLLIAP</sequence>
<dbReference type="GO" id="GO:0008045">
    <property type="term" value="P:motor neuron axon guidance"/>
    <property type="evidence" value="ECO:0007669"/>
    <property type="project" value="TreeGrafter"/>
</dbReference>
<dbReference type="PROSITE" id="PS50835">
    <property type="entry name" value="IG_LIKE"/>
    <property type="match status" value="1"/>
</dbReference>
<protein>
    <submittedName>
        <fullName evidence="3">Cell adhesion molecule 2</fullName>
    </submittedName>
</protein>
<dbReference type="Pfam" id="PF13927">
    <property type="entry name" value="Ig_3"/>
    <property type="match status" value="1"/>
</dbReference>
<comment type="caution">
    <text evidence="3">The sequence shown here is derived from an EMBL/GenBank/DDBJ whole genome shotgun (WGS) entry which is preliminary data.</text>
</comment>
<dbReference type="InterPro" id="IPR036179">
    <property type="entry name" value="Ig-like_dom_sf"/>
</dbReference>
<feature type="domain" description="Ig-like" evidence="2">
    <location>
        <begin position="75"/>
        <end position="162"/>
    </location>
</feature>
<gene>
    <name evidence="3" type="primary">cadm2</name>
    <name evidence="3" type="ORF">Bhyg_05106</name>
</gene>
<dbReference type="InterPro" id="IPR007110">
    <property type="entry name" value="Ig-like_dom"/>
</dbReference>
<dbReference type="AlphaFoldDB" id="A0A9Q0SAG8"/>
<evidence type="ECO:0000313" key="4">
    <source>
        <dbReference type="Proteomes" id="UP001151699"/>
    </source>
</evidence>
<evidence type="ECO:0000259" key="2">
    <source>
        <dbReference type="PROSITE" id="PS50835"/>
    </source>
</evidence>
<dbReference type="SMART" id="SM00409">
    <property type="entry name" value="IG"/>
    <property type="match status" value="1"/>
</dbReference>
<evidence type="ECO:0000313" key="3">
    <source>
        <dbReference type="EMBL" id="KAJ6649865.1"/>
    </source>
</evidence>
<dbReference type="InterPro" id="IPR013783">
    <property type="entry name" value="Ig-like_fold"/>
</dbReference>
<keyword evidence="4" id="KW-1185">Reference proteome</keyword>
<feature type="compositionally biased region" description="Low complexity" evidence="1">
    <location>
        <begin position="245"/>
        <end position="257"/>
    </location>
</feature>
<dbReference type="CDD" id="cd00096">
    <property type="entry name" value="Ig"/>
    <property type="match status" value="1"/>
</dbReference>
<dbReference type="Gene3D" id="2.60.40.10">
    <property type="entry name" value="Immunoglobulins"/>
    <property type="match status" value="1"/>
</dbReference>
<proteinExistence type="predicted"/>
<dbReference type="Proteomes" id="UP001151699">
    <property type="component" value="Chromosome A"/>
</dbReference>
<accession>A0A9Q0SAG8</accession>
<dbReference type="FunFam" id="2.60.40.10:FF:000437">
    <property type="entry name" value="Beat-IIIc, isoform A"/>
    <property type="match status" value="1"/>
</dbReference>
<dbReference type="OrthoDB" id="6419989at2759"/>
<dbReference type="PANTHER" id="PTHR21261">
    <property type="entry name" value="BEAT PROTEIN"/>
    <property type="match status" value="1"/>
</dbReference>